<dbReference type="Gene3D" id="2.60.120.600">
    <property type="entry name" value="Domain of unknown function DUF1214, C-terminal domain"/>
    <property type="match status" value="1"/>
</dbReference>
<dbReference type="PANTHER" id="PTHR36509:SF2">
    <property type="entry name" value="BLL3101 PROTEIN"/>
    <property type="match status" value="1"/>
</dbReference>
<accession>A0ABN2PYZ5</accession>
<evidence type="ECO:0000259" key="1">
    <source>
        <dbReference type="Pfam" id="PF06742"/>
    </source>
</evidence>
<name>A0ABN2PYZ5_9MICO</name>
<comment type="caution">
    <text evidence="3">The sequence shown here is derived from an EMBL/GenBank/DDBJ whole genome shotgun (WGS) entry which is preliminary data.</text>
</comment>
<dbReference type="Pfam" id="PF06742">
    <property type="entry name" value="DUF1214"/>
    <property type="match status" value="1"/>
</dbReference>
<dbReference type="EMBL" id="BAAAMK010000001">
    <property type="protein sequence ID" value="GAA1938780.1"/>
    <property type="molecule type" value="Genomic_DNA"/>
</dbReference>
<sequence>MAEHVDVDNFAHAETSRMFAALAASAGGVGRWKHYREPTPLDQQPVIRQNRDTLYSTYLLDASAGATLTIPDAGDRYLSVMVVNQGHFIPIVLHEAGEHRLHADDLGSRYVLLAARVLVDPVDEADVAAANAVQDGFAVETGASEPFVLPDYDTASFDETRTALLTLARGIGGFAHAFGAADEVEPVRHLLGTAAGWGGLPESEAFYANVEPGLPVGAYSLTVGDVPTDAFWSVSLYNADGYFEEVDGGLVSVNSVTADRNDDGTVTINFGGPDDGRPNRLGLAEGWNYLVRYYRPRPEVVDGSWTFPAVAPIV</sequence>
<dbReference type="InterPro" id="IPR010621">
    <property type="entry name" value="DUF1214"/>
</dbReference>
<organism evidence="3 4">
    <name type="scientific">Agromyces allii</name>
    <dbReference type="NCBI Taxonomy" id="393607"/>
    <lineage>
        <taxon>Bacteria</taxon>
        <taxon>Bacillati</taxon>
        <taxon>Actinomycetota</taxon>
        <taxon>Actinomycetes</taxon>
        <taxon>Micrococcales</taxon>
        <taxon>Microbacteriaceae</taxon>
        <taxon>Agromyces</taxon>
    </lineage>
</organism>
<evidence type="ECO:0000313" key="3">
    <source>
        <dbReference type="EMBL" id="GAA1938780.1"/>
    </source>
</evidence>
<keyword evidence="4" id="KW-1185">Reference proteome</keyword>
<dbReference type="Pfam" id="PF06863">
    <property type="entry name" value="DUF1254"/>
    <property type="match status" value="1"/>
</dbReference>
<dbReference type="PANTHER" id="PTHR36509">
    <property type="entry name" value="BLL3101 PROTEIN"/>
    <property type="match status" value="1"/>
</dbReference>
<evidence type="ECO:0000313" key="4">
    <source>
        <dbReference type="Proteomes" id="UP001499954"/>
    </source>
</evidence>
<dbReference type="InterPro" id="IPR010679">
    <property type="entry name" value="DUF1254"/>
</dbReference>
<evidence type="ECO:0000259" key="2">
    <source>
        <dbReference type="Pfam" id="PF06863"/>
    </source>
</evidence>
<dbReference type="RefSeq" id="WP_157416204.1">
    <property type="nucleotide sequence ID" value="NZ_BAAAMK010000001.1"/>
</dbReference>
<feature type="domain" description="DUF1254" evidence="2">
    <location>
        <begin position="33"/>
        <end position="84"/>
    </location>
</feature>
<proteinExistence type="predicted"/>
<dbReference type="SUPFAM" id="SSF160935">
    <property type="entry name" value="VPA0735-like"/>
    <property type="match status" value="1"/>
</dbReference>
<feature type="domain" description="DUF1214" evidence="1">
    <location>
        <begin position="218"/>
        <end position="297"/>
    </location>
</feature>
<gene>
    <name evidence="3" type="ORF">GCM10009717_01480</name>
</gene>
<dbReference type="InterPro" id="IPR037049">
    <property type="entry name" value="DUF1214_C_sf"/>
</dbReference>
<protein>
    <submittedName>
        <fullName evidence="3">DUF1214 domain-containing protein</fullName>
    </submittedName>
</protein>
<dbReference type="Proteomes" id="UP001499954">
    <property type="component" value="Unassembled WGS sequence"/>
</dbReference>
<reference evidence="3 4" key="1">
    <citation type="journal article" date="2019" name="Int. J. Syst. Evol. Microbiol.">
        <title>The Global Catalogue of Microorganisms (GCM) 10K type strain sequencing project: providing services to taxonomists for standard genome sequencing and annotation.</title>
        <authorList>
            <consortium name="The Broad Institute Genomics Platform"/>
            <consortium name="The Broad Institute Genome Sequencing Center for Infectious Disease"/>
            <person name="Wu L."/>
            <person name="Ma J."/>
        </authorList>
    </citation>
    <scope>NUCLEOTIDE SEQUENCE [LARGE SCALE GENOMIC DNA]</scope>
    <source>
        <strain evidence="3 4">JCM 13584</strain>
    </source>
</reference>